<evidence type="ECO:0000256" key="1">
    <source>
        <dbReference type="ARBA" id="ARBA00004496"/>
    </source>
</evidence>
<evidence type="ECO:0000256" key="4">
    <source>
        <dbReference type="ARBA" id="ARBA00022490"/>
    </source>
</evidence>
<dbReference type="InterPro" id="IPR003783">
    <property type="entry name" value="Regulatory_RecX"/>
</dbReference>
<evidence type="ECO:0000259" key="8">
    <source>
        <dbReference type="Pfam" id="PF21981"/>
    </source>
</evidence>
<name>A0A368VQ97_9ACTN</name>
<gene>
    <name evidence="5" type="primary">recX</name>
    <name evidence="10" type="ORF">DFQ14_105174</name>
</gene>
<evidence type="ECO:0000256" key="2">
    <source>
        <dbReference type="ARBA" id="ARBA00009695"/>
    </source>
</evidence>
<comment type="subcellular location">
    <subcellularLocation>
        <location evidence="1 5">Cytoplasm</location>
    </subcellularLocation>
</comment>
<comment type="caution">
    <text evidence="10">The sequence shown here is derived from an EMBL/GenBank/DDBJ whole genome shotgun (WGS) entry which is preliminary data.</text>
</comment>
<keyword evidence="4 5" id="KW-0963">Cytoplasm</keyword>
<feature type="domain" description="RecX second three-helical" evidence="7">
    <location>
        <begin position="107"/>
        <end position="147"/>
    </location>
</feature>
<comment type="similarity">
    <text evidence="2 5">Belongs to the RecX family.</text>
</comment>
<evidence type="ECO:0000259" key="7">
    <source>
        <dbReference type="Pfam" id="PF02631"/>
    </source>
</evidence>
<dbReference type="InterPro" id="IPR036388">
    <property type="entry name" value="WH-like_DNA-bd_sf"/>
</dbReference>
<dbReference type="Pfam" id="PF21982">
    <property type="entry name" value="RecX_HTH1"/>
    <property type="match status" value="1"/>
</dbReference>
<feature type="domain" description="RecX third three-helical" evidence="8">
    <location>
        <begin position="156"/>
        <end position="201"/>
    </location>
</feature>
<dbReference type="InterPro" id="IPR053925">
    <property type="entry name" value="RecX_HTH_3rd"/>
</dbReference>
<dbReference type="Pfam" id="PF21981">
    <property type="entry name" value="RecX_HTH3"/>
    <property type="match status" value="1"/>
</dbReference>
<feature type="region of interest" description="Disordered" evidence="6">
    <location>
        <begin position="203"/>
        <end position="231"/>
    </location>
</feature>
<evidence type="ECO:0000256" key="6">
    <source>
        <dbReference type="SAM" id="MobiDB-lite"/>
    </source>
</evidence>
<dbReference type="RefSeq" id="WP_114453028.1">
    <property type="nucleotide sequence ID" value="NZ_QPJC01000005.1"/>
</dbReference>
<dbReference type="EMBL" id="QPJC01000005">
    <property type="protein sequence ID" value="RCW44029.1"/>
    <property type="molecule type" value="Genomic_DNA"/>
</dbReference>
<evidence type="ECO:0000256" key="5">
    <source>
        <dbReference type="HAMAP-Rule" id="MF_01114"/>
    </source>
</evidence>
<evidence type="ECO:0000313" key="11">
    <source>
        <dbReference type="Proteomes" id="UP000253495"/>
    </source>
</evidence>
<evidence type="ECO:0000313" key="10">
    <source>
        <dbReference type="EMBL" id="RCW44029.1"/>
    </source>
</evidence>
<keyword evidence="11" id="KW-1185">Reference proteome</keyword>
<feature type="region of interest" description="Disordered" evidence="6">
    <location>
        <begin position="1"/>
        <end position="61"/>
    </location>
</feature>
<dbReference type="OrthoDB" id="5244465at2"/>
<proteinExistence type="inferred from homology"/>
<dbReference type="AlphaFoldDB" id="A0A368VQ97"/>
<feature type="compositionally biased region" description="Acidic residues" evidence="6">
    <location>
        <begin position="204"/>
        <end position="231"/>
    </location>
</feature>
<dbReference type="Gene3D" id="1.10.10.10">
    <property type="entry name" value="Winged helix-like DNA-binding domain superfamily/Winged helix DNA-binding domain"/>
    <property type="match status" value="2"/>
</dbReference>
<dbReference type="HAMAP" id="MF_01114">
    <property type="entry name" value="RecX"/>
    <property type="match status" value="1"/>
</dbReference>
<evidence type="ECO:0000256" key="3">
    <source>
        <dbReference type="ARBA" id="ARBA00018111"/>
    </source>
</evidence>
<feature type="compositionally biased region" description="Basic and acidic residues" evidence="6">
    <location>
        <begin position="16"/>
        <end position="30"/>
    </location>
</feature>
<protein>
    <recommendedName>
        <fullName evidence="3 5">Regulatory protein RecX</fullName>
    </recommendedName>
</protein>
<sequence>MSTADSGRRGSGSRSRFHDDPYGSESHGEPNRAAPGEAGTDEGETEAPRSTKAPQAPEQLARETVYRLLAARARSRSELMQALLRKGIPAETADGVLQKFEQAGLIDDAAFAESWVRQRHEHQGVGRRALRAELHRKGVDDEAIAEAVSQVDDDAEARRARELVRRKLRGMRAVAPVARTRRLVAMLARKGYSEGLAFRVVREETEDPEVGDTETEDFAVDGADVDDPEPR</sequence>
<dbReference type="PANTHER" id="PTHR33602">
    <property type="entry name" value="REGULATORY PROTEIN RECX FAMILY PROTEIN"/>
    <property type="match status" value="1"/>
</dbReference>
<dbReference type="Pfam" id="PF02631">
    <property type="entry name" value="RecX_HTH2"/>
    <property type="match status" value="1"/>
</dbReference>
<dbReference type="InterPro" id="IPR053924">
    <property type="entry name" value="RecX_HTH_2nd"/>
</dbReference>
<dbReference type="InterPro" id="IPR053926">
    <property type="entry name" value="RecX_HTH_1st"/>
</dbReference>
<comment type="function">
    <text evidence="5">Modulates RecA activity.</text>
</comment>
<dbReference type="Proteomes" id="UP000253495">
    <property type="component" value="Unassembled WGS sequence"/>
</dbReference>
<dbReference type="PANTHER" id="PTHR33602:SF1">
    <property type="entry name" value="REGULATORY PROTEIN RECX FAMILY PROTEIN"/>
    <property type="match status" value="1"/>
</dbReference>
<dbReference type="GO" id="GO:0005737">
    <property type="term" value="C:cytoplasm"/>
    <property type="evidence" value="ECO:0007669"/>
    <property type="project" value="UniProtKB-SubCell"/>
</dbReference>
<evidence type="ECO:0000259" key="9">
    <source>
        <dbReference type="Pfam" id="PF21982"/>
    </source>
</evidence>
<organism evidence="10 11">
    <name type="scientific">Halopolyspora algeriensis</name>
    <dbReference type="NCBI Taxonomy" id="1500506"/>
    <lineage>
        <taxon>Bacteria</taxon>
        <taxon>Bacillati</taxon>
        <taxon>Actinomycetota</taxon>
        <taxon>Actinomycetes</taxon>
        <taxon>Actinomycetes incertae sedis</taxon>
        <taxon>Halopolyspora</taxon>
    </lineage>
</organism>
<dbReference type="GO" id="GO:0006282">
    <property type="term" value="P:regulation of DNA repair"/>
    <property type="evidence" value="ECO:0007669"/>
    <property type="project" value="UniProtKB-UniRule"/>
</dbReference>
<reference evidence="10 11" key="1">
    <citation type="submission" date="2018-07" db="EMBL/GenBank/DDBJ databases">
        <title>Genomic Encyclopedia of Type Strains, Phase III (KMG-III): the genomes of soil and plant-associated and newly described type strains.</title>
        <authorList>
            <person name="Whitman W."/>
        </authorList>
    </citation>
    <scope>NUCLEOTIDE SEQUENCE [LARGE SCALE GENOMIC DNA]</scope>
    <source>
        <strain evidence="10 11">CECT 8575</strain>
    </source>
</reference>
<accession>A0A368VQ97</accession>
<feature type="domain" description="RecX first three-helical" evidence="9">
    <location>
        <begin position="61"/>
        <end position="99"/>
    </location>
</feature>